<dbReference type="PROSITE" id="PS50280">
    <property type="entry name" value="SET"/>
    <property type="match status" value="1"/>
</dbReference>
<comment type="caution">
    <text evidence="2">The sequence shown here is derived from an EMBL/GenBank/DDBJ whole genome shotgun (WGS) entry which is preliminary data.</text>
</comment>
<dbReference type="PANTHER" id="PTHR47643">
    <property type="entry name" value="TPR DOMAIN PROTEIN (AFU_ORTHOLOGUE AFUA_5G12710)"/>
    <property type="match status" value="1"/>
</dbReference>
<dbReference type="InterPro" id="IPR001214">
    <property type="entry name" value="SET_dom"/>
</dbReference>
<dbReference type="PANTHER" id="PTHR47643:SF2">
    <property type="entry name" value="TPR DOMAIN PROTEIN (AFU_ORTHOLOGUE AFUA_5G12710)"/>
    <property type="match status" value="1"/>
</dbReference>
<dbReference type="EMBL" id="CAJNNW010025201">
    <property type="protein sequence ID" value="CAE8676176.1"/>
    <property type="molecule type" value="Genomic_DNA"/>
</dbReference>
<dbReference type="Pfam" id="PF00856">
    <property type="entry name" value="SET"/>
    <property type="match status" value="1"/>
</dbReference>
<evidence type="ECO:0000259" key="1">
    <source>
        <dbReference type="PROSITE" id="PS50280"/>
    </source>
</evidence>
<accession>A0A813JER0</accession>
<dbReference type="CDD" id="cd20071">
    <property type="entry name" value="SET_SMYD"/>
    <property type="match status" value="1"/>
</dbReference>
<evidence type="ECO:0000313" key="2">
    <source>
        <dbReference type="EMBL" id="CAE8676176.1"/>
    </source>
</evidence>
<dbReference type="Gene3D" id="2.170.270.10">
    <property type="entry name" value="SET domain"/>
    <property type="match status" value="1"/>
</dbReference>
<protein>
    <recommendedName>
        <fullName evidence="1">SET domain-containing protein</fullName>
    </recommendedName>
</protein>
<feature type="domain" description="SET" evidence="1">
    <location>
        <begin position="10"/>
        <end position="192"/>
    </location>
</feature>
<gene>
    <name evidence="2" type="ORF">PGLA2088_LOCUS19753</name>
</gene>
<dbReference type="SUPFAM" id="SSF82199">
    <property type="entry name" value="SET domain"/>
    <property type="match status" value="1"/>
</dbReference>
<organism evidence="2 3">
    <name type="scientific">Polarella glacialis</name>
    <name type="common">Dinoflagellate</name>
    <dbReference type="NCBI Taxonomy" id="89957"/>
    <lineage>
        <taxon>Eukaryota</taxon>
        <taxon>Sar</taxon>
        <taxon>Alveolata</taxon>
        <taxon>Dinophyceae</taxon>
        <taxon>Suessiales</taxon>
        <taxon>Suessiaceae</taxon>
        <taxon>Polarella</taxon>
    </lineage>
</organism>
<dbReference type="InterPro" id="IPR046341">
    <property type="entry name" value="SET_dom_sf"/>
</dbReference>
<reference evidence="2" key="1">
    <citation type="submission" date="2021-02" db="EMBL/GenBank/DDBJ databases">
        <authorList>
            <person name="Dougan E. K."/>
            <person name="Rhodes N."/>
            <person name="Thang M."/>
            <person name="Chan C."/>
        </authorList>
    </citation>
    <scope>NUCLEOTIDE SEQUENCE</scope>
</reference>
<dbReference type="AlphaFoldDB" id="A0A813JER0"/>
<evidence type="ECO:0000313" key="3">
    <source>
        <dbReference type="Proteomes" id="UP000626109"/>
    </source>
</evidence>
<dbReference type="Proteomes" id="UP000626109">
    <property type="component" value="Unassembled WGS sequence"/>
</dbReference>
<proteinExistence type="predicted"/>
<dbReference type="InterPro" id="IPR053209">
    <property type="entry name" value="Gramillin-biosynth_MTr"/>
</dbReference>
<name>A0A813JER0_POLGL</name>
<sequence>MTRCEEFLSDAVEIKALPGKGRGLVARRPVEMGELLFVSRAFTAALMTNIVQGTARTLRQAGASHRRAFLSLHDGSSPGDVCVSWFRPGAKLPAAEEKQVPAHVDNERIKRVVRLNGHVVTNMMKDGVLCGSDSAPAMDGGDAELCGLWLLPAFLNHDCCPSVVCVPLDQETLACVACTSLDAGDELTDSYINLLQGCADRQAELKEQKGFDCCCRRCASEASELPAEVAAAVLQSMQDAYSVDDADEFLRRTEDIRRRVAAALLTIASSPDLRHMFRASLLVADIAAAMVYESPQCSLPDRKALCAEASWEVCQAVEQVSPLSAQHLHFAEKRYQNSALGSSRKDAFTYFFVVWLVRRAAIESILVGGPRVGQLRHLPPSDCRRLVQVFAKAQGLSMKCLDISNLEGQCSGGVEDLLEAAGVRHFGAAAKLLEFRSRPTATSTSQECRPETSGELDEYVILDEMD</sequence>